<proteinExistence type="predicted"/>
<dbReference type="RefSeq" id="WP_236339255.1">
    <property type="nucleotide sequence ID" value="NZ_CAKMMF010000004.1"/>
</dbReference>
<dbReference type="InterPro" id="IPR046537">
    <property type="entry name" value="DUF6602"/>
</dbReference>
<comment type="caution">
    <text evidence="2">The sequence shown here is derived from an EMBL/GenBank/DDBJ whole genome shotgun (WGS) entry which is preliminary data.</text>
</comment>
<evidence type="ECO:0000259" key="1">
    <source>
        <dbReference type="Pfam" id="PF20247"/>
    </source>
</evidence>
<dbReference type="EMBL" id="CAKMMF010000004">
    <property type="protein sequence ID" value="CAH1197734.1"/>
    <property type="molecule type" value="Genomic_DNA"/>
</dbReference>
<dbReference type="Proteomes" id="UP000838686">
    <property type="component" value="Unassembled WGS sequence"/>
</dbReference>
<dbReference type="CDD" id="cd21411">
    <property type="entry name" value="NucC"/>
    <property type="match status" value="1"/>
</dbReference>
<accession>A0ABN8G2S3</accession>
<keyword evidence="3" id="KW-1185">Reference proteome</keyword>
<name>A0ABN8G2S3_9BACL</name>
<evidence type="ECO:0000313" key="2">
    <source>
        <dbReference type="EMBL" id="CAH1197734.1"/>
    </source>
</evidence>
<gene>
    <name evidence="2" type="ORF">PAECIP111893_00924</name>
</gene>
<feature type="domain" description="DUF6602" evidence="1">
    <location>
        <begin position="24"/>
        <end position="127"/>
    </location>
</feature>
<reference evidence="2" key="1">
    <citation type="submission" date="2022-01" db="EMBL/GenBank/DDBJ databases">
        <authorList>
            <person name="Criscuolo A."/>
        </authorList>
    </citation>
    <scope>NUCLEOTIDE SEQUENCE</scope>
    <source>
        <strain evidence="2">CIP111893</strain>
    </source>
</reference>
<protein>
    <recommendedName>
        <fullName evidence="1">DUF6602 domain-containing protein</fullName>
    </recommendedName>
</protein>
<evidence type="ECO:0000313" key="3">
    <source>
        <dbReference type="Proteomes" id="UP000838686"/>
    </source>
</evidence>
<sequence>MNKPDLRTIFYELQNQMVSQLAANRSILTHPTTKGDSFEINWIKWLKLYLPNRYQVDRAFLIDSQNNISDQIDIVIYDQQYTPFVFNQDGAVYIPAESVYAIFEVKPELNKQYIEYAGQKTKSVRRLIRTSAPIHHAGGVLPPKAHSKIISGILCLESSWNPPLGDSFENVMKSLDAEEQLDFGCALKSGSFRAIYGDTLQFEKSSQQETLIFFFLKLLIDLQKLGTIPALAISEYAKALDSI</sequence>
<dbReference type="Pfam" id="PF20247">
    <property type="entry name" value="DUF6602"/>
    <property type="match status" value="1"/>
</dbReference>
<organism evidence="2 3">
    <name type="scientific">Paenibacillus plantiphilus</name>
    <dbReference type="NCBI Taxonomy" id="2905650"/>
    <lineage>
        <taxon>Bacteria</taxon>
        <taxon>Bacillati</taxon>
        <taxon>Bacillota</taxon>
        <taxon>Bacilli</taxon>
        <taxon>Bacillales</taxon>
        <taxon>Paenibacillaceae</taxon>
        <taxon>Paenibacillus</taxon>
    </lineage>
</organism>